<dbReference type="AlphaFoldDB" id="A0A5S9RBA7"/>
<dbReference type="Proteomes" id="UP000430146">
    <property type="component" value="Unassembled WGS sequence"/>
</dbReference>
<reference evidence="2 3" key="1">
    <citation type="submission" date="2019-11" db="EMBL/GenBank/DDBJ databases">
        <authorList>
            <person name="Holert J."/>
        </authorList>
    </citation>
    <scope>NUCLEOTIDE SEQUENCE [LARGE SCALE GENOMIC DNA]</scope>
    <source>
        <strain evidence="2">BC8_1</strain>
    </source>
</reference>
<keyword evidence="3" id="KW-1185">Reference proteome</keyword>
<gene>
    <name evidence="2" type="ORF">AELLOGFF_02334</name>
</gene>
<accession>A0A5S9RBA7</accession>
<organism evidence="2 3">
    <name type="scientific">Mycolicibacterium vanbaalenii</name>
    <name type="common">Mycobacterium vanbaalenii</name>
    <dbReference type="NCBI Taxonomy" id="110539"/>
    <lineage>
        <taxon>Bacteria</taxon>
        <taxon>Bacillati</taxon>
        <taxon>Actinomycetota</taxon>
        <taxon>Actinomycetes</taxon>
        <taxon>Mycobacteriales</taxon>
        <taxon>Mycobacteriaceae</taxon>
        <taxon>Mycolicibacterium</taxon>
    </lineage>
</organism>
<evidence type="ECO:0000313" key="2">
    <source>
        <dbReference type="EMBL" id="CAA0137657.1"/>
    </source>
</evidence>
<evidence type="ECO:0000313" key="3">
    <source>
        <dbReference type="Proteomes" id="UP000430146"/>
    </source>
</evidence>
<name>A0A5S9RBA7_MYCVN</name>
<protein>
    <recommendedName>
        <fullName evidence="4">Secreted protein</fullName>
    </recommendedName>
</protein>
<evidence type="ECO:0008006" key="4">
    <source>
        <dbReference type="Google" id="ProtNLM"/>
    </source>
</evidence>
<dbReference type="EMBL" id="CACSIP010000075">
    <property type="protein sequence ID" value="CAA0137657.1"/>
    <property type="molecule type" value="Genomic_DNA"/>
</dbReference>
<sequence length="135" mass="13493">MATKTMSAALLLVGATIGISAPASADPSPTPGVPACVYTLSEPQVVQVGAARMATATIAPFPCSGSITPNQSTVCLKPLAGDYRPQCAEGYGPAGAQVYQVYRPGITYEVTGRGCGSTAPQGSVCSSVGPISKTL</sequence>
<feature type="signal peptide" evidence="1">
    <location>
        <begin position="1"/>
        <end position="25"/>
    </location>
</feature>
<keyword evidence="1" id="KW-0732">Signal</keyword>
<evidence type="ECO:0000256" key="1">
    <source>
        <dbReference type="SAM" id="SignalP"/>
    </source>
</evidence>
<proteinExistence type="predicted"/>
<feature type="chain" id="PRO_5024989502" description="Secreted protein" evidence="1">
    <location>
        <begin position="26"/>
        <end position="135"/>
    </location>
</feature>